<dbReference type="AlphaFoldDB" id="A0AAV2DJL1"/>
<keyword evidence="3" id="KW-1185">Reference proteome</keyword>
<dbReference type="InterPro" id="IPR053151">
    <property type="entry name" value="RNase_H-like"/>
</dbReference>
<dbReference type="InterPro" id="IPR012337">
    <property type="entry name" value="RNaseH-like_sf"/>
</dbReference>
<reference evidence="2 3" key="1">
    <citation type="submission" date="2024-04" db="EMBL/GenBank/DDBJ databases">
        <authorList>
            <person name="Fracassetti M."/>
        </authorList>
    </citation>
    <scope>NUCLEOTIDE SEQUENCE [LARGE SCALE GENOMIC DNA]</scope>
</reference>
<gene>
    <name evidence="2" type="ORF">LTRI10_LOCUS15585</name>
</gene>
<dbReference type="GO" id="GO:0003676">
    <property type="term" value="F:nucleic acid binding"/>
    <property type="evidence" value="ECO:0007669"/>
    <property type="project" value="InterPro"/>
</dbReference>
<dbReference type="PANTHER" id="PTHR47723">
    <property type="entry name" value="OS05G0353850 PROTEIN"/>
    <property type="match status" value="1"/>
</dbReference>
<evidence type="ECO:0000313" key="2">
    <source>
        <dbReference type="EMBL" id="CAL1373665.1"/>
    </source>
</evidence>
<dbReference type="InterPro" id="IPR036397">
    <property type="entry name" value="RNaseH_sf"/>
</dbReference>
<feature type="domain" description="RNase H type-1" evidence="1">
    <location>
        <begin position="1"/>
        <end position="80"/>
    </location>
</feature>
<dbReference type="Proteomes" id="UP001497516">
    <property type="component" value="Chromosome 3"/>
</dbReference>
<dbReference type="Pfam" id="PF13456">
    <property type="entry name" value="RVT_3"/>
    <property type="match status" value="1"/>
</dbReference>
<dbReference type="SUPFAM" id="SSF53098">
    <property type="entry name" value="Ribonuclease H-like"/>
    <property type="match status" value="1"/>
</dbReference>
<name>A0AAV2DJL1_9ROSI</name>
<organism evidence="2 3">
    <name type="scientific">Linum trigynum</name>
    <dbReference type="NCBI Taxonomy" id="586398"/>
    <lineage>
        <taxon>Eukaryota</taxon>
        <taxon>Viridiplantae</taxon>
        <taxon>Streptophyta</taxon>
        <taxon>Embryophyta</taxon>
        <taxon>Tracheophyta</taxon>
        <taxon>Spermatophyta</taxon>
        <taxon>Magnoliopsida</taxon>
        <taxon>eudicotyledons</taxon>
        <taxon>Gunneridae</taxon>
        <taxon>Pentapetalae</taxon>
        <taxon>rosids</taxon>
        <taxon>fabids</taxon>
        <taxon>Malpighiales</taxon>
        <taxon>Linaceae</taxon>
        <taxon>Linum</taxon>
    </lineage>
</organism>
<evidence type="ECO:0000313" key="3">
    <source>
        <dbReference type="Proteomes" id="UP001497516"/>
    </source>
</evidence>
<dbReference type="CDD" id="cd06222">
    <property type="entry name" value="RNase_H_like"/>
    <property type="match status" value="1"/>
</dbReference>
<dbReference type="InterPro" id="IPR044730">
    <property type="entry name" value="RNase_H-like_dom_plant"/>
</dbReference>
<dbReference type="PANTHER" id="PTHR47723:SF19">
    <property type="entry name" value="POLYNUCLEOTIDYL TRANSFERASE, RIBONUCLEASE H-LIKE SUPERFAMILY PROTEIN"/>
    <property type="match status" value="1"/>
</dbReference>
<dbReference type="InterPro" id="IPR002156">
    <property type="entry name" value="RNaseH_domain"/>
</dbReference>
<evidence type="ECO:0000259" key="1">
    <source>
        <dbReference type="Pfam" id="PF13456"/>
    </source>
</evidence>
<proteinExistence type="predicted"/>
<dbReference type="Gene3D" id="3.30.420.10">
    <property type="entry name" value="Ribonuclease H-like superfamily/Ribonuclease H"/>
    <property type="match status" value="1"/>
</dbReference>
<dbReference type="GO" id="GO:0004523">
    <property type="term" value="F:RNA-DNA hybrid ribonuclease activity"/>
    <property type="evidence" value="ECO:0007669"/>
    <property type="project" value="InterPro"/>
</dbReference>
<sequence>MAEAQAMRWGLKLTRLYFSQPLLLESDCQSVIHKLNRRDATEMEVGMICEEIRDLAAEEGNVEWRFWKREGNACAHEMARLNCRAEETEIWFSMPPVILVSLLLQESNVVPEL</sequence>
<accession>A0AAV2DJL1</accession>
<protein>
    <recommendedName>
        <fullName evidence="1">RNase H type-1 domain-containing protein</fullName>
    </recommendedName>
</protein>
<dbReference type="EMBL" id="OZ034816">
    <property type="protein sequence ID" value="CAL1373665.1"/>
    <property type="molecule type" value="Genomic_DNA"/>
</dbReference>